<accession>A0ABQ8T6S2</accession>
<keyword evidence="3 5" id="KW-0472">Membrane</keyword>
<gene>
    <name evidence="6" type="ORF">ANN_11446</name>
</gene>
<comment type="subcellular location">
    <subcellularLocation>
        <location evidence="1">Membrane</location>
    </subcellularLocation>
</comment>
<dbReference type="EMBL" id="JAJSOF020000015">
    <property type="protein sequence ID" value="KAJ4441590.1"/>
    <property type="molecule type" value="Genomic_DNA"/>
</dbReference>
<keyword evidence="7" id="KW-1185">Reference proteome</keyword>
<dbReference type="InterPro" id="IPR036257">
    <property type="entry name" value="Cyt_c_oxidase_su2_TM_sf"/>
</dbReference>
<organism evidence="6 7">
    <name type="scientific">Periplaneta americana</name>
    <name type="common">American cockroach</name>
    <name type="synonym">Blatta americana</name>
    <dbReference type="NCBI Taxonomy" id="6978"/>
    <lineage>
        <taxon>Eukaryota</taxon>
        <taxon>Metazoa</taxon>
        <taxon>Ecdysozoa</taxon>
        <taxon>Arthropoda</taxon>
        <taxon>Hexapoda</taxon>
        <taxon>Insecta</taxon>
        <taxon>Pterygota</taxon>
        <taxon>Neoptera</taxon>
        <taxon>Polyneoptera</taxon>
        <taxon>Dictyoptera</taxon>
        <taxon>Blattodea</taxon>
        <taxon>Blattoidea</taxon>
        <taxon>Blattidae</taxon>
        <taxon>Blattinae</taxon>
        <taxon>Periplaneta</taxon>
    </lineage>
</organism>
<protein>
    <recommendedName>
        <fullName evidence="4">Cytochrome c oxidase polypeptide II</fullName>
    </recommendedName>
</protein>
<evidence type="ECO:0000256" key="5">
    <source>
        <dbReference type="SAM" id="Phobius"/>
    </source>
</evidence>
<evidence type="ECO:0000256" key="2">
    <source>
        <dbReference type="ARBA" id="ARBA00022692"/>
    </source>
</evidence>
<keyword evidence="2 5" id="KW-0812">Transmembrane</keyword>
<dbReference type="Proteomes" id="UP001148838">
    <property type="component" value="Unassembled WGS sequence"/>
</dbReference>
<evidence type="ECO:0000256" key="4">
    <source>
        <dbReference type="ARBA" id="ARBA00031389"/>
    </source>
</evidence>
<reference evidence="6 7" key="1">
    <citation type="journal article" date="2022" name="Allergy">
        <title>Genome assembly and annotation of Periplaneta americana reveal a comprehensive cockroach allergen profile.</title>
        <authorList>
            <person name="Wang L."/>
            <person name="Xiong Q."/>
            <person name="Saelim N."/>
            <person name="Wang L."/>
            <person name="Nong W."/>
            <person name="Wan A.T."/>
            <person name="Shi M."/>
            <person name="Liu X."/>
            <person name="Cao Q."/>
            <person name="Hui J.H.L."/>
            <person name="Sookrung N."/>
            <person name="Leung T.F."/>
            <person name="Tungtrongchitr A."/>
            <person name="Tsui S.K.W."/>
        </authorList>
    </citation>
    <scope>NUCLEOTIDE SEQUENCE [LARGE SCALE GENOMIC DNA]</scope>
    <source>
        <strain evidence="6">PWHHKU_190912</strain>
    </source>
</reference>
<evidence type="ECO:0000313" key="7">
    <source>
        <dbReference type="Proteomes" id="UP001148838"/>
    </source>
</evidence>
<evidence type="ECO:0000256" key="3">
    <source>
        <dbReference type="ARBA" id="ARBA00023136"/>
    </source>
</evidence>
<evidence type="ECO:0000313" key="6">
    <source>
        <dbReference type="EMBL" id="KAJ4441590.1"/>
    </source>
</evidence>
<keyword evidence="5" id="KW-1133">Transmembrane helix</keyword>
<dbReference type="Gene3D" id="1.10.287.90">
    <property type="match status" value="1"/>
</dbReference>
<sequence length="116" mass="13179">MCSYWVEGKPGKNLNQVTCPDRESKSGHLVSRPDALPVTPQVWTASWSQFILHIRMNVIIVVVIIIIFVVVITIIIIIIIIVNYRAKEQLSYSIPASKLKEFDDSNPAEDMDIEVR</sequence>
<feature type="transmembrane region" description="Helical" evidence="5">
    <location>
        <begin position="58"/>
        <end position="82"/>
    </location>
</feature>
<evidence type="ECO:0000256" key="1">
    <source>
        <dbReference type="ARBA" id="ARBA00004370"/>
    </source>
</evidence>
<name>A0ABQ8T6S2_PERAM</name>
<proteinExistence type="predicted"/>
<comment type="caution">
    <text evidence="6">The sequence shown here is derived from an EMBL/GenBank/DDBJ whole genome shotgun (WGS) entry which is preliminary data.</text>
</comment>